<dbReference type="PROSITE" id="PS50977">
    <property type="entry name" value="HTH_TETR_2"/>
    <property type="match status" value="1"/>
</dbReference>
<reference evidence="7 8" key="1">
    <citation type="submission" date="2019-04" db="EMBL/GenBank/DDBJ databases">
        <title>Draft genome sequences of Streptomyces avermitilis NBRC 14893.</title>
        <authorList>
            <person name="Komaki H."/>
            <person name="Tamura T."/>
            <person name="Hosoyama A."/>
        </authorList>
    </citation>
    <scope>NUCLEOTIDE SEQUENCE [LARGE SCALE GENOMIC DNA]</scope>
    <source>
        <strain evidence="7 8">NBRC 14893</strain>
    </source>
</reference>
<dbReference type="InterPro" id="IPR036271">
    <property type="entry name" value="Tet_transcr_reg_TetR-rel_C_sf"/>
</dbReference>
<feature type="domain" description="HTH tetR-type" evidence="6">
    <location>
        <begin position="26"/>
        <end position="86"/>
    </location>
</feature>
<dbReference type="SUPFAM" id="SSF48498">
    <property type="entry name" value="Tetracyclin repressor-like, C-terminal domain"/>
    <property type="match status" value="1"/>
</dbReference>
<evidence type="ECO:0000313" key="8">
    <source>
        <dbReference type="Proteomes" id="UP000302139"/>
    </source>
</evidence>
<organism evidence="7 8">
    <name type="scientific">Streptomyces avermitilis</name>
    <dbReference type="NCBI Taxonomy" id="33903"/>
    <lineage>
        <taxon>Bacteria</taxon>
        <taxon>Bacillati</taxon>
        <taxon>Actinomycetota</taxon>
        <taxon>Actinomycetes</taxon>
        <taxon>Kitasatosporales</taxon>
        <taxon>Streptomycetaceae</taxon>
        <taxon>Streptomyces</taxon>
    </lineage>
</organism>
<dbReference type="Proteomes" id="UP000302139">
    <property type="component" value="Unassembled WGS sequence"/>
</dbReference>
<dbReference type="InterPro" id="IPR001647">
    <property type="entry name" value="HTH_TetR"/>
</dbReference>
<evidence type="ECO:0000256" key="3">
    <source>
        <dbReference type="ARBA" id="ARBA00023163"/>
    </source>
</evidence>
<comment type="caution">
    <text evidence="7">The sequence shown here is derived from an EMBL/GenBank/DDBJ whole genome shotgun (WGS) entry which is preliminary data.</text>
</comment>
<dbReference type="PROSITE" id="PS01081">
    <property type="entry name" value="HTH_TETR_1"/>
    <property type="match status" value="1"/>
</dbReference>
<feature type="DNA-binding region" description="H-T-H motif" evidence="4">
    <location>
        <begin position="49"/>
        <end position="68"/>
    </location>
</feature>
<proteinExistence type="predicted"/>
<dbReference type="InterPro" id="IPR009057">
    <property type="entry name" value="Homeodomain-like_sf"/>
</dbReference>
<dbReference type="InterPro" id="IPR050109">
    <property type="entry name" value="HTH-type_TetR-like_transc_reg"/>
</dbReference>
<name>A0A4D4MCS5_STRAX</name>
<dbReference type="PANTHER" id="PTHR30055">
    <property type="entry name" value="HTH-TYPE TRANSCRIPTIONAL REGULATOR RUTR"/>
    <property type="match status" value="1"/>
</dbReference>
<dbReference type="PANTHER" id="PTHR30055:SF234">
    <property type="entry name" value="HTH-TYPE TRANSCRIPTIONAL REGULATOR BETI"/>
    <property type="match status" value="1"/>
</dbReference>
<feature type="compositionally biased region" description="Basic and acidic residues" evidence="5">
    <location>
        <begin position="1"/>
        <end position="11"/>
    </location>
</feature>
<dbReference type="GO" id="GO:0003700">
    <property type="term" value="F:DNA-binding transcription factor activity"/>
    <property type="evidence" value="ECO:0007669"/>
    <property type="project" value="TreeGrafter"/>
</dbReference>
<sequence>MAYCRSDERTNRGGPTPPTKRDDQREASRRRLLNAALEILAEEGYRGLTVKKVGDRAGVSRGMVNYHFMSKAGLVEAVVADIRETFIDLLRSQPGYARMNGLESVLAKLDQLFARLAEPEPGVRARALLVLLVEAVGSADGMKDLMAEHLSLVRTGVEEDLRRGIADGSIRPDVDVVAQAFLVESIARGVLLQYQLDSARTRLVDIARAARETLVLGLTATRGAD</sequence>
<dbReference type="PRINTS" id="PR00455">
    <property type="entry name" value="HTHTETR"/>
</dbReference>
<keyword evidence="3" id="KW-0804">Transcription</keyword>
<dbReference type="Pfam" id="PF00440">
    <property type="entry name" value="TetR_N"/>
    <property type="match status" value="1"/>
</dbReference>
<dbReference type="EMBL" id="BJHX01000002">
    <property type="protein sequence ID" value="GDY69703.1"/>
    <property type="molecule type" value="Genomic_DNA"/>
</dbReference>
<dbReference type="Gene3D" id="1.10.357.10">
    <property type="entry name" value="Tetracycline Repressor, domain 2"/>
    <property type="match status" value="1"/>
</dbReference>
<evidence type="ECO:0000256" key="2">
    <source>
        <dbReference type="ARBA" id="ARBA00023125"/>
    </source>
</evidence>
<dbReference type="SUPFAM" id="SSF46689">
    <property type="entry name" value="Homeodomain-like"/>
    <property type="match status" value="1"/>
</dbReference>
<dbReference type="InterPro" id="IPR011075">
    <property type="entry name" value="TetR_C"/>
</dbReference>
<gene>
    <name evidence="7" type="primary">acrR</name>
    <name evidence="7" type="ORF">SAV14893_090960</name>
</gene>
<evidence type="ECO:0000313" key="7">
    <source>
        <dbReference type="EMBL" id="GDY69703.1"/>
    </source>
</evidence>
<dbReference type="GO" id="GO:0000976">
    <property type="term" value="F:transcription cis-regulatory region binding"/>
    <property type="evidence" value="ECO:0007669"/>
    <property type="project" value="TreeGrafter"/>
</dbReference>
<keyword evidence="1" id="KW-0805">Transcription regulation</keyword>
<evidence type="ECO:0000256" key="1">
    <source>
        <dbReference type="ARBA" id="ARBA00023015"/>
    </source>
</evidence>
<evidence type="ECO:0000256" key="4">
    <source>
        <dbReference type="PROSITE-ProRule" id="PRU00335"/>
    </source>
</evidence>
<accession>A0A4D4MCS5</accession>
<dbReference type="AlphaFoldDB" id="A0A4D4MCS5"/>
<evidence type="ECO:0000259" key="6">
    <source>
        <dbReference type="PROSITE" id="PS50977"/>
    </source>
</evidence>
<protein>
    <submittedName>
        <fullName evidence="7">TetR family transcriptional regulator</fullName>
    </submittedName>
</protein>
<evidence type="ECO:0000256" key="5">
    <source>
        <dbReference type="SAM" id="MobiDB-lite"/>
    </source>
</evidence>
<dbReference type="InterPro" id="IPR023772">
    <property type="entry name" value="DNA-bd_HTH_TetR-type_CS"/>
</dbReference>
<dbReference type="Pfam" id="PF16925">
    <property type="entry name" value="TetR_C_13"/>
    <property type="match status" value="1"/>
</dbReference>
<keyword evidence="2 4" id="KW-0238">DNA-binding</keyword>
<feature type="region of interest" description="Disordered" evidence="5">
    <location>
        <begin position="1"/>
        <end position="27"/>
    </location>
</feature>